<dbReference type="GO" id="GO:0005524">
    <property type="term" value="F:ATP binding"/>
    <property type="evidence" value="ECO:0007669"/>
    <property type="project" value="InterPro"/>
</dbReference>
<evidence type="ECO:0000256" key="1">
    <source>
        <dbReference type="SAM" id="MobiDB-lite"/>
    </source>
</evidence>
<feature type="region of interest" description="Disordered" evidence="1">
    <location>
        <begin position="1"/>
        <end position="29"/>
    </location>
</feature>
<dbReference type="SUPFAM" id="SSF56112">
    <property type="entry name" value="Protein kinase-like (PK-like)"/>
    <property type="match status" value="1"/>
</dbReference>
<feature type="compositionally biased region" description="Polar residues" evidence="1">
    <location>
        <begin position="1"/>
        <end position="12"/>
    </location>
</feature>
<dbReference type="InterPro" id="IPR059179">
    <property type="entry name" value="MLKL-like_MCAfunc"/>
</dbReference>
<dbReference type="EMBL" id="QKYT01000004">
    <property type="protein sequence ID" value="RIA99443.1"/>
    <property type="molecule type" value="Genomic_DNA"/>
</dbReference>
<dbReference type="Proteomes" id="UP000265703">
    <property type="component" value="Unassembled WGS sequence"/>
</dbReference>
<reference evidence="3 4" key="1">
    <citation type="submission" date="2018-06" db="EMBL/GenBank/DDBJ databases">
        <title>Comparative genomics reveals the genomic features of Rhizophagus irregularis, R. cerebriforme, R. diaphanum and Gigaspora rosea, and their symbiotic lifestyle signature.</title>
        <authorList>
            <person name="Morin E."/>
            <person name="San Clemente H."/>
            <person name="Chen E.C.H."/>
            <person name="De La Providencia I."/>
            <person name="Hainaut M."/>
            <person name="Kuo A."/>
            <person name="Kohler A."/>
            <person name="Murat C."/>
            <person name="Tang N."/>
            <person name="Roy S."/>
            <person name="Loubradou J."/>
            <person name="Henrissat B."/>
            <person name="Grigoriev I.V."/>
            <person name="Corradi N."/>
            <person name="Roux C."/>
            <person name="Martin F.M."/>
        </authorList>
    </citation>
    <scope>NUCLEOTIDE SEQUENCE [LARGE SCALE GENOMIC DNA]</scope>
    <source>
        <strain evidence="3 4">DAOM 227022</strain>
    </source>
</reference>
<feature type="domain" description="Protein kinase" evidence="2">
    <location>
        <begin position="251"/>
        <end position="514"/>
    </location>
</feature>
<feature type="compositionally biased region" description="Polar residues" evidence="1">
    <location>
        <begin position="525"/>
        <end position="545"/>
    </location>
</feature>
<dbReference type="InterPro" id="IPR001245">
    <property type="entry name" value="Ser-Thr/Tyr_kinase_cat_dom"/>
</dbReference>
<dbReference type="PROSITE" id="PS50011">
    <property type="entry name" value="PROTEIN_KINASE_DOM"/>
    <property type="match status" value="1"/>
</dbReference>
<dbReference type="AlphaFoldDB" id="A0A397TMK2"/>
<feature type="compositionally biased region" description="Low complexity" evidence="1">
    <location>
        <begin position="14"/>
        <end position="23"/>
    </location>
</feature>
<feature type="region of interest" description="Disordered" evidence="1">
    <location>
        <begin position="525"/>
        <end position="550"/>
    </location>
</feature>
<dbReference type="SUPFAM" id="SSF81901">
    <property type="entry name" value="HCP-like"/>
    <property type="match status" value="1"/>
</dbReference>
<evidence type="ECO:0000259" key="2">
    <source>
        <dbReference type="PROSITE" id="PS50011"/>
    </source>
</evidence>
<dbReference type="PANTHER" id="PTHR44329">
    <property type="entry name" value="SERINE/THREONINE-PROTEIN KINASE TNNI3K-RELATED"/>
    <property type="match status" value="1"/>
</dbReference>
<dbReference type="InterPro" id="IPR011009">
    <property type="entry name" value="Kinase-like_dom_sf"/>
</dbReference>
<comment type="caution">
    <text evidence="3">The sequence shown here is derived from an EMBL/GenBank/DDBJ whole genome shotgun (WGS) entry which is preliminary data.</text>
</comment>
<dbReference type="InterPro" id="IPR051681">
    <property type="entry name" value="Ser/Thr_Kinases-Pseudokinases"/>
</dbReference>
<dbReference type="Pfam" id="PF07714">
    <property type="entry name" value="PK_Tyr_Ser-Thr"/>
    <property type="match status" value="1"/>
</dbReference>
<sequence length="737" mass="85478">MNILNKNSSKITSESDNNNNNNEPSKKSKKFSNIFKKGLKENGLVIWRTTTDIAEKIVPELEIAIKIANTIIDIYEQAKYNREICRIMTDRVELAMASIKLLKRNKVENGEKFQEKGYHKSFIRFNNILRDIQKFIEEVSGIKGFKKYLVAKYVKDEFEKIREEFDHSYKALQLAISIDQIVDFEKENRIIKKSLDELNVCYQDVHKDIKDIKENHDLVMRQISALAATIETIDNGNTLIKNIKLPQVDKNSILQHEFSKYHGSIRLMKYNALDVACKKIKYPVDKDTPESKRIRGILSIWNQLKECPYIIKFYGISKLNGDDCMIFEWAELNNLKFVYENVKLSWQLKLYIARDVFRGLCFLHFIGILHHNVKAENILVTSGYKCKISNFEFSRGEGEQSHEITDVSEVIRWMAPEKLETYRSGSTKYVRYTDACEMFSFGMFLWELSFNKVPYKDIVKTDDIIEHVVSGKRETLEFDKAPSDIIEAFTEIITLAWKQDFRDRPQDPTVSAILGKTYSTESSPLSFYEQNNNDSNTSLENSQMSDSKKSNIKVDEDCNLIFDDDDDDDDDDDFEILPFEKGIEIHHKPNKTDQDYKLAWKCFDAHAELGNKDAIYWKAHYLSNGYYVKKDLKKAIILFKKAADADVAEAQQRYAFALIENQPDFPYDKDIFLEYLTKSADNGNEVAIYNLGILYYKGKKKLGILKNKEKGIEYLKIAALKGYKGANEVLEKDGISL</sequence>
<organism evidence="3 4">
    <name type="scientific">Glomus cerebriforme</name>
    <dbReference type="NCBI Taxonomy" id="658196"/>
    <lineage>
        <taxon>Eukaryota</taxon>
        <taxon>Fungi</taxon>
        <taxon>Fungi incertae sedis</taxon>
        <taxon>Mucoromycota</taxon>
        <taxon>Glomeromycotina</taxon>
        <taxon>Glomeromycetes</taxon>
        <taxon>Glomerales</taxon>
        <taxon>Glomeraceae</taxon>
        <taxon>Glomus</taxon>
    </lineage>
</organism>
<dbReference type="GO" id="GO:0007166">
    <property type="term" value="P:cell surface receptor signaling pathway"/>
    <property type="evidence" value="ECO:0007669"/>
    <property type="project" value="InterPro"/>
</dbReference>
<evidence type="ECO:0000313" key="4">
    <source>
        <dbReference type="Proteomes" id="UP000265703"/>
    </source>
</evidence>
<dbReference type="InterPro" id="IPR054000">
    <property type="entry name" value="MLKL_N"/>
</dbReference>
<name>A0A397TMK2_9GLOM</name>
<protein>
    <submittedName>
        <fullName evidence="3">Kinase-like domain-containing protein</fullName>
    </submittedName>
</protein>
<gene>
    <name evidence="3" type="ORF">C1645_870000</name>
</gene>
<dbReference type="SMART" id="SM00671">
    <property type="entry name" value="SEL1"/>
    <property type="match status" value="3"/>
</dbReference>
<dbReference type="Pfam" id="PF22215">
    <property type="entry name" value="MLKL_N"/>
    <property type="match status" value="1"/>
</dbReference>
<dbReference type="OrthoDB" id="626167at2759"/>
<evidence type="ECO:0000313" key="3">
    <source>
        <dbReference type="EMBL" id="RIA99443.1"/>
    </source>
</evidence>
<dbReference type="Pfam" id="PF08238">
    <property type="entry name" value="Sel1"/>
    <property type="match status" value="2"/>
</dbReference>
<dbReference type="Gene3D" id="1.20.930.20">
    <property type="entry name" value="Adaptor protein Cbl, N-terminal domain"/>
    <property type="match status" value="1"/>
</dbReference>
<keyword evidence="3" id="KW-0418">Kinase</keyword>
<proteinExistence type="predicted"/>
<dbReference type="Gene3D" id="1.10.510.10">
    <property type="entry name" value="Transferase(Phosphotransferase) domain 1"/>
    <property type="match status" value="1"/>
</dbReference>
<dbReference type="InterPro" id="IPR011990">
    <property type="entry name" value="TPR-like_helical_dom_sf"/>
</dbReference>
<dbReference type="InterPro" id="IPR036537">
    <property type="entry name" value="Adaptor_Cbl_N_dom_sf"/>
</dbReference>
<keyword evidence="3" id="KW-0808">Transferase</keyword>
<dbReference type="CDD" id="cd21037">
    <property type="entry name" value="MLKL_NTD"/>
    <property type="match status" value="1"/>
</dbReference>
<dbReference type="InterPro" id="IPR006597">
    <property type="entry name" value="Sel1-like"/>
</dbReference>
<dbReference type="InterPro" id="IPR000719">
    <property type="entry name" value="Prot_kinase_dom"/>
</dbReference>
<accession>A0A397TMK2</accession>
<keyword evidence="4" id="KW-1185">Reference proteome</keyword>
<dbReference type="GO" id="GO:0004674">
    <property type="term" value="F:protein serine/threonine kinase activity"/>
    <property type="evidence" value="ECO:0007669"/>
    <property type="project" value="TreeGrafter"/>
</dbReference>
<dbReference type="Gene3D" id="1.25.40.10">
    <property type="entry name" value="Tetratricopeptide repeat domain"/>
    <property type="match status" value="1"/>
</dbReference>